<gene>
    <name evidence="1" type="ORF">SORDD15_01418</name>
</gene>
<dbReference type="RefSeq" id="WP_061415971.1">
    <property type="nucleotide sequence ID" value="NZ_KQ969522.1"/>
</dbReference>
<reference evidence="1 2" key="1">
    <citation type="submission" date="2016-01" db="EMBL/GenBank/DDBJ databases">
        <title>Highly variable Streptococcus oralis are common among viridans streptococci isolated from primates.</title>
        <authorList>
            <person name="Denapaite D."/>
            <person name="Rieger M."/>
            <person name="Koendgen S."/>
            <person name="Brueckner R."/>
            <person name="Ochigava I."/>
            <person name="Kappeler P."/>
            <person name="Maetz-Rensing K."/>
            <person name="Leendertz F."/>
            <person name="Hakenbeck R."/>
        </authorList>
    </citation>
    <scope>NUCLEOTIDE SEQUENCE [LARGE SCALE GENOMIC DNA]</scope>
    <source>
        <strain evidence="1 2">DD15</strain>
    </source>
</reference>
<protein>
    <submittedName>
        <fullName evidence="1">Uncharacterized protein</fullName>
    </submittedName>
</protein>
<dbReference type="PATRIC" id="fig|1303.78.peg.1495"/>
<comment type="caution">
    <text evidence="1">The sequence shown here is derived from an EMBL/GenBank/DDBJ whole genome shotgun (WGS) entry which is preliminary data.</text>
</comment>
<evidence type="ECO:0000313" key="2">
    <source>
        <dbReference type="Proteomes" id="UP000070678"/>
    </source>
</evidence>
<organism evidence="1 2">
    <name type="scientific">Streptococcus oralis</name>
    <dbReference type="NCBI Taxonomy" id="1303"/>
    <lineage>
        <taxon>Bacteria</taxon>
        <taxon>Bacillati</taxon>
        <taxon>Bacillota</taxon>
        <taxon>Bacilli</taxon>
        <taxon>Lactobacillales</taxon>
        <taxon>Streptococcaceae</taxon>
        <taxon>Streptococcus</taxon>
    </lineage>
</organism>
<dbReference type="EMBL" id="LQNX01000066">
    <property type="protein sequence ID" value="KXT80326.1"/>
    <property type="molecule type" value="Genomic_DNA"/>
</dbReference>
<sequence>MTNEQEEQLIIILSDFIPIMDGDRVVGVSPNARDLTRQKILEQLEEEQSQLPEGDPALWEWEEENIELLKMITDEEFQAVLTEKILLTEIQIGQSIFQPLTTQQLSVLAEKLQGQEEKNIENSDKQSSIFKNIFSWLR</sequence>
<name>A0A139NWE1_STROR</name>
<accession>A0A139NWE1</accession>
<proteinExistence type="predicted"/>
<evidence type="ECO:0000313" key="1">
    <source>
        <dbReference type="EMBL" id="KXT80326.1"/>
    </source>
</evidence>
<dbReference type="AlphaFoldDB" id="A0A139NWE1"/>
<dbReference type="Proteomes" id="UP000070678">
    <property type="component" value="Unassembled WGS sequence"/>
</dbReference>
<dbReference type="OrthoDB" id="2222553at2"/>